<dbReference type="PANTHER" id="PTHR42791">
    <property type="entry name" value="GNAT FAMILY ACETYLTRANSFERASE"/>
    <property type="match status" value="1"/>
</dbReference>
<dbReference type="PANTHER" id="PTHR42791:SF17">
    <property type="entry name" value="ACETYLTRANSFERASE, GNAT FAMILY FAMILY (AFU_ORTHOLOGUE AFUA_8G05690)"/>
    <property type="match status" value="1"/>
</dbReference>
<dbReference type="InterPro" id="IPR052523">
    <property type="entry name" value="Trichothecene_AcTrans"/>
</dbReference>
<organism evidence="2 3">
    <name type="scientific">Cercophora scortea</name>
    <dbReference type="NCBI Taxonomy" id="314031"/>
    <lineage>
        <taxon>Eukaryota</taxon>
        <taxon>Fungi</taxon>
        <taxon>Dikarya</taxon>
        <taxon>Ascomycota</taxon>
        <taxon>Pezizomycotina</taxon>
        <taxon>Sordariomycetes</taxon>
        <taxon>Sordariomycetidae</taxon>
        <taxon>Sordariales</taxon>
        <taxon>Lasiosphaeriaceae</taxon>
        <taxon>Cercophora</taxon>
    </lineage>
</organism>
<reference evidence="2" key="2">
    <citation type="submission" date="2023-06" db="EMBL/GenBank/DDBJ databases">
        <authorList>
            <consortium name="Lawrence Berkeley National Laboratory"/>
            <person name="Haridas S."/>
            <person name="Hensen N."/>
            <person name="Bonometti L."/>
            <person name="Westerberg I."/>
            <person name="Brannstrom I.O."/>
            <person name="Guillou S."/>
            <person name="Cros-Aarteil S."/>
            <person name="Calhoun S."/>
            <person name="Kuo A."/>
            <person name="Mondo S."/>
            <person name="Pangilinan J."/>
            <person name="Riley R."/>
            <person name="Labutti K."/>
            <person name="Andreopoulos B."/>
            <person name="Lipzen A."/>
            <person name="Chen C."/>
            <person name="Yanf M."/>
            <person name="Daum C."/>
            <person name="Ng V."/>
            <person name="Clum A."/>
            <person name="Steindorff A."/>
            <person name="Ohm R."/>
            <person name="Martin F."/>
            <person name="Silar P."/>
            <person name="Natvig D."/>
            <person name="Lalanne C."/>
            <person name="Gautier V."/>
            <person name="Ament-Velasquez S.L."/>
            <person name="Kruys A."/>
            <person name="Hutchinson M.I."/>
            <person name="Powell A.J."/>
            <person name="Barry K."/>
            <person name="Miller A.N."/>
            <person name="Grigoriev I.V."/>
            <person name="Debuchy R."/>
            <person name="Gladieux P."/>
            <person name="Thoren M.H."/>
            <person name="Johannesson H."/>
        </authorList>
    </citation>
    <scope>NUCLEOTIDE SEQUENCE</scope>
    <source>
        <strain evidence="2">SMH4131-1</strain>
    </source>
</reference>
<keyword evidence="3" id="KW-1185">Reference proteome</keyword>
<comment type="caution">
    <text evidence="2">The sequence shown here is derived from an EMBL/GenBank/DDBJ whole genome shotgun (WGS) entry which is preliminary data.</text>
</comment>
<sequence length="235" mass="26076">MVFTVLPALIPDIRVVYDAYFAAFAADPEGKSLLEIVFPGGYASEEFRAAHTAGILSWWHTSETQHTSKCIDNSTGAVAGMALFDVFVNGEKTRQNHGVPWLQGEQRDRAERILNPLWEAREKSMSRPQVEFPAPNMQENTSLFSNHVHAIAVDPAFQGRGAGATIVQSLIDLGNRSQLPIYLESTAAAEKLYRKMGFQRLPKDMASVVHNRKLLGKNADMEVPLMIKQPSSPRL</sequence>
<dbReference type="GO" id="GO:0016747">
    <property type="term" value="F:acyltransferase activity, transferring groups other than amino-acyl groups"/>
    <property type="evidence" value="ECO:0007669"/>
    <property type="project" value="InterPro"/>
</dbReference>
<dbReference type="InterPro" id="IPR016181">
    <property type="entry name" value="Acyl_CoA_acyltransferase"/>
</dbReference>
<dbReference type="SUPFAM" id="SSF55729">
    <property type="entry name" value="Acyl-CoA N-acyltransferases (Nat)"/>
    <property type="match status" value="1"/>
</dbReference>
<dbReference type="EMBL" id="JAUEPO010000005">
    <property type="protein sequence ID" value="KAK3320381.1"/>
    <property type="molecule type" value="Genomic_DNA"/>
</dbReference>
<accession>A0AAE0I8F4</accession>
<dbReference type="InterPro" id="IPR000182">
    <property type="entry name" value="GNAT_dom"/>
</dbReference>
<reference evidence="2" key="1">
    <citation type="journal article" date="2023" name="Mol. Phylogenet. Evol.">
        <title>Genome-scale phylogeny and comparative genomics of the fungal order Sordariales.</title>
        <authorList>
            <person name="Hensen N."/>
            <person name="Bonometti L."/>
            <person name="Westerberg I."/>
            <person name="Brannstrom I.O."/>
            <person name="Guillou S."/>
            <person name="Cros-Aarteil S."/>
            <person name="Calhoun S."/>
            <person name="Haridas S."/>
            <person name="Kuo A."/>
            <person name="Mondo S."/>
            <person name="Pangilinan J."/>
            <person name="Riley R."/>
            <person name="LaButti K."/>
            <person name="Andreopoulos B."/>
            <person name="Lipzen A."/>
            <person name="Chen C."/>
            <person name="Yan M."/>
            <person name="Daum C."/>
            <person name="Ng V."/>
            <person name="Clum A."/>
            <person name="Steindorff A."/>
            <person name="Ohm R.A."/>
            <person name="Martin F."/>
            <person name="Silar P."/>
            <person name="Natvig D.O."/>
            <person name="Lalanne C."/>
            <person name="Gautier V."/>
            <person name="Ament-Velasquez S.L."/>
            <person name="Kruys A."/>
            <person name="Hutchinson M.I."/>
            <person name="Powell A.J."/>
            <person name="Barry K."/>
            <person name="Miller A.N."/>
            <person name="Grigoriev I.V."/>
            <person name="Debuchy R."/>
            <person name="Gladieux P."/>
            <person name="Hiltunen Thoren M."/>
            <person name="Johannesson H."/>
        </authorList>
    </citation>
    <scope>NUCLEOTIDE SEQUENCE</scope>
    <source>
        <strain evidence="2">SMH4131-1</strain>
    </source>
</reference>
<dbReference type="AlphaFoldDB" id="A0AAE0I8F4"/>
<dbReference type="Gene3D" id="3.40.630.30">
    <property type="match status" value="1"/>
</dbReference>
<proteinExistence type="predicted"/>
<evidence type="ECO:0000259" key="1">
    <source>
        <dbReference type="PROSITE" id="PS51186"/>
    </source>
</evidence>
<dbReference type="Pfam" id="PF13508">
    <property type="entry name" value="Acetyltransf_7"/>
    <property type="match status" value="1"/>
</dbReference>
<name>A0AAE0I8F4_9PEZI</name>
<evidence type="ECO:0000313" key="2">
    <source>
        <dbReference type="EMBL" id="KAK3320381.1"/>
    </source>
</evidence>
<dbReference type="PROSITE" id="PS51186">
    <property type="entry name" value="GNAT"/>
    <property type="match status" value="1"/>
</dbReference>
<dbReference type="Proteomes" id="UP001286456">
    <property type="component" value="Unassembled WGS sequence"/>
</dbReference>
<feature type="domain" description="N-acetyltransferase" evidence="1">
    <location>
        <begin position="147"/>
        <end position="220"/>
    </location>
</feature>
<protein>
    <recommendedName>
        <fullName evidence="1">N-acetyltransferase domain-containing protein</fullName>
    </recommendedName>
</protein>
<gene>
    <name evidence="2" type="ORF">B0T19DRAFT_444225</name>
</gene>
<evidence type="ECO:0000313" key="3">
    <source>
        <dbReference type="Proteomes" id="UP001286456"/>
    </source>
</evidence>